<protein>
    <submittedName>
        <fullName evidence="2">(Atlantic silverside) hypothetical protein</fullName>
    </submittedName>
</protein>
<dbReference type="EMBL" id="CAJRST010038888">
    <property type="protein sequence ID" value="CAG6016035.1"/>
    <property type="molecule type" value="Genomic_DNA"/>
</dbReference>
<feature type="region of interest" description="Disordered" evidence="1">
    <location>
        <begin position="356"/>
        <end position="378"/>
    </location>
</feature>
<sequence length="378" mass="39678">MVDKNRLKAIWKSFSMASPNSSHARGFCLGDHPSRTSLGLPIPIGRLWSPTGQKGPLGLFLQLDGIPHRRCPPAGSTFAATTGTDSPATAALGGRVIDGGAEHGPLGLNVPHLPLNVLEALPEVGVKAPPNRVLRPSECVWASRVSPASCPTIGANSPPGRGQWKAPPPSLPECPKHAAADQAIVKSLVDHDAQRLDHLKGAKNTITTTGITMEPLTSEVVEGLYLPVKKQAKRVLHKEVFTLAALGVHRHRPVSPDPDAPRARDARRSSGHRSSGGGRRSSGGRGRGAPPAPVRLGQRPAALVAHGPRLLLVDGLAVKLENLLQGEVLRSAGVPRWIHPPIRRLVAGVFPGSLSRSSAVSGGAPRGHPLILPAPEAR</sequence>
<feature type="compositionally biased region" description="Basic and acidic residues" evidence="1">
    <location>
        <begin position="259"/>
        <end position="268"/>
    </location>
</feature>
<keyword evidence="3" id="KW-1185">Reference proteome</keyword>
<dbReference type="AlphaFoldDB" id="A0A8S4BWN0"/>
<organism evidence="2 3">
    <name type="scientific">Menidia menidia</name>
    <name type="common">Atlantic silverside</name>
    <dbReference type="NCBI Taxonomy" id="238744"/>
    <lineage>
        <taxon>Eukaryota</taxon>
        <taxon>Metazoa</taxon>
        <taxon>Chordata</taxon>
        <taxon>Craniata</taxon>
        <taxon>Vertebrata</taxon>
        <taxon>Euteleostomi</taxon>
        <taxon>Actinopterygii</taxon>
        <taxon>Neopterygii</taxon>
        <taxon>Teleostei</taxon>
        <taxon>Neoteleostei</taxon>
        <taxon>Acanthomorphata</taxon>
        <taxon>Ovalentaria</taxon>
        <taxon>Atherinomorphae</taxon>
        <taxon>Atheriniformes</taxon>
        <taxon>Atherinopsidae</taxon>
        <taxon>Menidiinae</taxon>
        <taxon>Menidia</taxon>
    </lineage>
</organism>
<evidence type="ECO:0000256" key="1">
    <source>
        <dbReference type="SAM" id="MobiDB-lite"/>
    </source>
</evidence>
<comment type="caution">
    <text evidence="2">The sequence shown here is derived from an EMBL/GenBank/DDBJ whole genome shotgun (WGS) entry which is preliminary data.</text>
</comment>
<evidence type="ECO:0000313" key="3">
    <source>
        <dbReference type="Proteomes" id="UP000677803"/>
    </source>
</evidence>
<evidence type="ECO:0000313" key="2">
    <source>
        <dbReference type="EMBL" id="CAG6016035.1"/>
    </source>
</evidence>
<dbReference type="Proteomes" id="UP000677803">
    <property type="component" value="Unassembled WGS sequence"/>
</dbReference>
<reference evidence="2" key="1">
    <citation type="submission" date="2021-05" db="EMBL/GenBank/DDBJ databases">
        <authorList>
            <person name="Tigano A."/>
        </authorList>
    </citation>
    <scope>NUCLEOTIDE SEQUENCE</scope>
</reference>
<gene>
    <name evidence="2" type="ORF">MMEN_LOCUS19999</name>
</gene>
<accession>A0A8S4BWN0</accession>
<dbReference type="OrthoDB" id="8907397at2759"/>
<name>A0A8S4BWN0_9TELE</name>
<feature type="region of interest" description="Disordered" evidence="1">
    <location>
        <begin position="251"/>
        <end position="295"/>
    </location>
</feature>
<proteinExistence type="predicted"/>
<feature type="compositionally biased region" description="Gly residues" evidence="1">
    <location>
        <begin position="274"/>
        <end position="287"/>
    </location>
</feature>